<dbReference type="Proteomes" id="UP000002215">
    <property type="component" value="Chromosome"/>
</dbReference>
<feature type="signal peptide" evidence="1">
    <location>
        <begin position="1"/>
        <end position="21"/>
    </location>
</feature>
<organism evidence="2 3">
    <name type="scientific">Chitinophaga pinensis (strain ATCC 43595 / DSM 2588 / LMG 13176 / NBRC 15968 / NCIMB 11800 / UQM 2034)</name>
    <dbReference type="NCBI Taxonomy" id="485918"/>
    <lineage>
        <taxon>Bacteria</taxon>
        <taxon>Pseudomonadati</taxon>
        <taxon>Bacteroidota</taxon>
        <taxon>Chitinophagia</taxon>
        <taxon>Chitinophagales</taxon>
        <taxon>Chitinophagaceae</taxon>
        <taxon>Chitinophaga</taxon>
    </lineage>
</organism>
<evidence type="ECO:0000256" key="1">
    <source>
        <dbReference type="SAM" id="SignalP"/>
    </source>
</evidence>
<dbReference type="RefSeq" id="WP_012792395.1">
    <property type="nucleotide sequence ID" value="NC_013132.1"/>
</dbReference>
<dbReference type="OrthoDB" id="633506at2"/>
<name>A0A979GRC0_CHIPD</name>
<dbReference type="AlphaFoldDB" id="A0A979GRC0"/>
<proteinExistence type="predicted"/>
<protein>
    <recommendedName>
        <fullName evidence="4">DUF928 domain-containing protein</fullName>
    </recommendedName>
</protein>
<sequence length="365" mass="40243">MISNKFLLSSLLTLALGGRVAAQVNISAQVPPEGVLMKAQLWNVALISVSDAPVGVTIMMRLIDSKTSQPVLTGVTRNISLTKGTRQLKAADLSPIQYEYLTAVGDRTPNGLLPAGTYQACYSVFVQNSHNGDLISEDCVPFSVSPVGPPLLNTPADQSIIETYSPQFSWLPPSPVSIFGDLNYELFLTEVRSGQSPVEAVQQNLPVYHLPSTKNLFANYPSSSMSLDTGKQYAWTIIAKNGNAFAAQTDIWTFKLKSDVVKEKKQENTYIQLKKDLDGSVAAITGTVHFSYNNVVNDSEVFYELMALESGNNVLTYGQLKVIPGDNMISLDIKRKWDLQSGKSYMLRVRNSRSEYFQVKFIYSK</sequence>
<dbReference type="KEGG" id="cpi:Cpin_4793"/>
<dbReference type="EMBL" id="CP001699">
    <property type="protein sequence ID" value="ACU62227.1"/>
    <property type="molecule type" value="Genomic_DNA"/>
</dbReference>
<keyword evidence="1" id="KW-0732">Signal</keyword>
<feature type="chain" id="PRO_5037609422" description="DUF928 domain-containing protein" evidence="1">
    <location>
        <begin position="22"/>
        <end position="365"/>
    </location>
</feature>
<evidence type="ECO:0008006" key="4">
    <source>
        <dbReference type="Google" id="ProtNLM"/>
    </source>
</evidence>
<reference evidence="2 3" key="2">
    <citation type="journal article" date="2010" name="Stand. Genomic Sci.">
        <title>Complete genome sequence of Chitinophaga pinensis type strain (UQM 2034).</title>
        <authorList>
            <person name="Glavina Del Rio T."/>
            <person name="Abt B."/>
            <person name="Spring S."/>
            <person name="Lapidus A."/>
            <person name="Nolan M."/>
            <person name="Tice H."/>
            <person name="Copeland A."/>
            <person name="Cheng J.F."/>
            <person name="Chen F."/>
            <person name="Bruce D."/>
            <person name="Goodwin L."/>
            <person name="Pitluck S."/>
            <person name="Ivanova N."/>
            <person name="Mavromatis K."/>
            <person name="Mikhailova N."/>
            <person name="Pati A."/>
            <person name="Chen A."/>
            <person name="Palaniappan K."/>
            <person name="Land M."/>
            <person name="Hauser L."/>
            <person name="Chang Y.J."/>
            <person name="Jeffries C.D."/>
            <person name="Chain P."/>
            <person name="Saunders E."/>
            <person name="Detter J.C."/>
            <person name="Brettin T."/>
            <person name="Rohde M."/>
            <person name="Goker M."/>
            <person name="Bristow J."/>
            <person name="Eisen J.A."/>
            <person name="Markowitz V."/>
            <person name="Hugenholtz P."/>
            <person name="Kyrpides N.C."/>
            <person name="Klenk H.P."/>
            <person name="Lucas S."/>
        </authorList>
    </citation>
    <scope>NUCLEOTIDE SEQUENCE [LARGE SCALE GENOMIC DNA]</scope>
    <source>
        <strain evidence="3">ATCC 43595 / DSM 2588 / LMG 13176 / NBRC 15968 / NCIMB 11800 / UQM 2034</strain>
    </source>
</reference>
<reference evidence="3" key="1">
    <citation type="submission" date="2009-08" db="EMBL/GenBank/DDBJ databases">
        <title>The complete genome of Chitinophaga pinensis DSM 2588.</title>
        <authorList>
            <consortium name="US DOE Joint Genome Institute (JGI-PGF)"/>
            <person name="Lucas S."/>
            <person name="Copeland A."/>
            <person name="Lapidus A."/>
            <person name="Glavina del Rio T."/>
            <person name="Dalin E."/>
            <person name="Tice H."/>
            <person name="Bruce D."/>
            <person name="Goodwin L."/>
            <person name="Pitluck S."/>
            <person name="Kyrpides N."/>
            <person name="Mavromatis K."/>
            <person name="Ivanova N."/>
            <person name="Mikhailova N."/>
            <person name="Sims D."/>
            <person name="Meinche L."/>
            <person name="Brettin T."/>
            <person name="Detter J.C."/>
            <person name="Han C."/>
            <person name="Larimer F."/>
            <person name="Land M."/>
            <person name="Hauser L."/>
            <person name="Markowitz V."/>
            <person name="Cheng J.-F."/>
            <person name="Hugenholtz P."/>
            <person name="Woyke T."/>
            <person name="Wu D."/>
            <person name="Spring S."/>
            <person name="Klenk H.-P."/>
            <person name="Eisen J.A."/>
        </authorList>
    </citation>
    <scope>NUCLEOTIDE SEQUENCE [LARGE SCALE GENOMIC DNA]</scope>
    <source>
        <strain evidence="3">ATCC 43595 / DSM 2588 / LMG 13176 / NBRC 15968 / NCIMB 11800 / UQM 2034</strain>
    </source>
</reference>
<accession>A0A979GRC0</accession>
<evidence type="ECO:0000313" key="3">
    <source>
        <dbReference type="Proteomes" id="UP000002215"/>
    </source>
</evidence>
<dbReference type="InterPro" id="IPR013783">
    <property type="entry name" value="Ig-like_fold"/>
</dbReference>
<gene>
    <name evidence="2" type="ordered locus">Cpin_4793</name>
</gene>
<dbReference type="Gene3D" id="2.60.40.10">
    <property type="entry name" value="Immunoglobulins"/>
    <property type="match status" value="1"/>
</dbReference>
<evidence type="ECO:0000313" key="2">
    <source>
        <dbReference type="EMBL" id="ACU62227.1"/>
    </source>
</evidence>